<accession>T2JMZ7</accession>
<comment type="caution">
    <text evidence="1">The sequence shown here is derived from an EMBL/GenBank/DDBJ whole genome shotgun (WGS) entry which is preliminary data.</text>
</comment>
<evidence type="ECO:0000313" key="2">
    <source>
        <dbReference type="Proteomes" id="UP000018130"/>
    </source>
</evidence>
<reference evidence="1 2" key="1">
    <citation type="submission" date="2013-01" db="EMBL/GenBank/DDBJ databases">
        <authorList>
            <person name="Bench S."/>
        </authorList>
    </citation>
    <scope>NUCLEOTIDE SEQUENCE [LARGE SCALE GENOMIC DNA]</scope>
    <source>
        <strain evidence="1 2">WH 0402</strain>
    </source>
</reference>
<organism evidence="1 2">
    <name type="scientific">Crocosphaera watsonii WH 0402</name>
    <dbReference type="NCBI Taxonomy" id="1284629"/>
    <lineage>
        <taxon>Bacteria</taxon>
        <taxon>Bacillati</taxon>
        <taxon>Cyanobacteriota</taxon>
        <taxon>Cyanophyceae</taxon>
        <taxon>Oscillatoriophycideae</taxon>
        <taxon>Chroococcales</taxon>
        <taxon>Aphanothecaceae</taxon>
        <taxon>Crocosphaera</taxon>
    </lineage>
</organism>
<dbReference type="AlphaFoldDB" id="T2JMZ7"/>
<gene>
    <name evidence="1" type="ORF">CWATWH0402_4046</name>
</gene>
<evidence type="ECO:0000313" key="1">
    <source>
        <dbReference type="EMBL" id="CCQ66389.1"/>
    </source>
</evidence>
<dbReference type="EMBL" id="CAQN01000418">
    <property type="protein sequence ID" value="CCQ66389.1"/>
    <property type="molecule type" value="Genomic_DNA"/>
</dbReference>
<name>T2JMZ7_CROWT</name>
<reference evidence="1 2" key="2">
    <citation type="submission" date="2013-09" db="EMBL/GenBank/DDBJ databases">
        <title>Whole genome comparison of six Crocosphaera watsonii strains with differing phenotypes.</title>
        <authorList>
            <person name="Bench S.R."/>
            <person name="Heller P."/>
            <person name="Frank I."/>
            <person name="Arciniega M."/>
            <person name="Shilova I.N."/>
            <person name="Zehr J.P."/>
        </authorList>
    </citation>
    <scope>NUCLEOTIDE SEQUENCE [LARGE SCALE GENOMIC DNA]</scope>
    <source>
        <strain evidence="1 2">WH 0402</strain>
    </source>
</reference>
<protein>
    <submittedName>
        <fullName evidence="1">Uncharacterized protein</fullName>
    </submittedName>
</protein>
<proteinExistence type="predicted"/>
<dbReference type="Proteomes" id="UP000018130">
    <property type="component" value="Unassembled WGS sequence"/>
</dbReference>
<sequence>MRAKIEKKNLILVQVNTLKWIPRDSIIEVLGKDFWFGRYSNPSSTKVEKV</sequence>